<dbReference type="InterPro" id="IPR039612">
    <property type="entry name" value="VQ_5/9/14"/>
</dbReference>
<dbReference type="AlphaFoldDB" id="A0A9Q0K8Z6"/>
<feature type="region of interest" description="Disordered" evidence="1">
    <location>
        <begin position="105"/>
        <end position="151"/>
    </location>
</feature>
<organism evidence="3 4">
    <name type="scientific">Protea cynaroides</name>
    <dbReference type="NCBI Taxonomy" id="273540"/>
    <lineage>
        <taxon>Eukaryota</taxon>
        <taxon>Viridiplantae</taxon>
        <taxon>Streptophyta</taxon>
        <taxon>Embryophyta</taxon>
        <taxon>Tracheophyta</taxon>
        <taxon>Spermatophyta</taxon>
        <taxon>Magnoliopsida</taxon>
        <taxon>Proteales</taxon>
        <taxon>Proteaceae</taxon>
        <taxon>Protea</taxon>
    </lineage>
</organism>
<feature type="domain" description="VQ" evidence="2">
    <location>
        <begin position="82"/>
        <end position="107"/>
    </location>
</feature>
<dbReference type="Pfam" id="PF05678">
    <property type="entry name" value="VQ"/>
    <property type="match status" value="1"/>
</dbReference>
<feature type="compositionally biased region" description="Low complexity" evidence="1">
    <location>
        <begin position="266"/>
        <end position="277"/>
    </location>
</feature>
<dbReference type="OrthoDB" id="1934230at2759"/>
<evidence type="ECO:0000259" key="2">
    <source>
        <dbReference type="Pfam" id="PF05678"/>
    </source>
</evidence>
<feature type="compositionally biased region" description="Low complexity" evidence="1">
    <location>
        <begin position="1"/>
        <end position="36"/>
    </location>
</feature>
<feature type="compositionally biased region" description="Pro residues" evidence="1">
    <location>
        <begin position="131"/>
        <end position="151"/>
    </location>
</feature>
<feature type="region of interest" description="Disordered" evidence="1">
    <location>
        <begin position="218"/>
        <end position="282"/>
    </location>
</feature>
<proteinExistence type="predicted"/>
<dbReference type="PANTHER" id="PTHR33783">
    <property type="entry name" value="PROTEIN HAIKU1"/>
    <property type="match status" value="1"/>
</dbReference>
<comment type="caution">
    <text evidence="3">The sequence shown here is derived from an EMBL/GenBank/DDBJ whole genome shotgun (WGS) entry which is preliminary data.</text>
</comment>
<protein>
    <recommendedName>
        <fullName evidence="2">VQ domain-containing protein</fullName>
    </recommendedName>
</protein>
<feature type="region of interest" description="Disordered" evidence="1">
    <location>
        <begin position="1"/>
        <end position="83"/>
    </location>
</feature>
<dbReference type="InterPro" id="IPR008889">
    <property type="entry name" value="VQ"/>
</dbReference>
<dbReference type="PANTHER" id="PTHR33783:SF4">
    <property type="entry name" value="VQ MOTIF-CONTAINING PROTEIN 9"/>
    <property type="match status" value="1"/>
</dbReference>
<name>A0A9Q0K8Z6_9MAGN</name>
<dbReference type="Proteomes" id="UP001141806">
    <property type="component" value="Unassembled WGS sequence"/>
</dbReference>
<keyword evidence="4" id="KW-1185">Reference proteome</keyword>
<sequence>MEKSCHSSCESTSNNSSSSSNYHQQHQNSNSSSCSSRDQYLKQLNKISHKITKDARPPPIRKYPIDFHQNQQQQQSQQQQQHQPPVYNINKNDFRDVVQKLTGSPAHERNFSTPPPIHPPKPPSSRLQRIRPPPLAHLSNRPPPPLANAILPPPASVGGTAIVASLANNAANTNCTGNNNGRSVSPLSPLPPFPSVHAAAESPISAYMRYLQSSISTGDSESKRFSSGLSPLVPPRWNNPNSLQPLVSPRWNNINADPLQPPQPQPQLQQQQQNLLPSPTAAMSPAQFPMPLSPLPFGKLPSPRSPYPLLSPTFMFSPTAGQLGFPQFPSSPRLAVPSPRWRDL</sequence>
<reference evidence="3" key="1">
    <citation type="journal article" date="2023" name="Plant J.">
        <title>The genome of the king protea, Protea cynaroides.</title>
        <authorList>
            <person name="Chang J."/>
            <person name="Duong T.A."/>
            <person name="Schoeman C."/>
            <person name="Ma X."/>
            <person name="Roodt D."/>
            <person name="Barker N."/>
            <person name="Li Z."/>
            <person name="Van de Peer Y."/>
            <person name="Mizrachi E."/>
        </authorList>
    </citation>
    <scope>NUCLEOTIDE SEQUENCE</scope>
    <source>
        <tissue evidence="3">Young leaves</tissue>
    </source>
</reference>
<dbReference type="EMBL" id="JAMYWD010000007">
    <property type="protein sequence ID" value="KAJ4966093.1"/>
    <property type="molecule type" value="Genomic_DNA"/>
</dbReference>
<accession>A0A9Q0K8Z6</accession>
<evidence type="ECO:0000256" key="1">
    <source>
        <dbReference type="SAM" id="MobiDB-lite"/>
    </source>
</evidence>
<feature type="compositionally biased region" description="Polar residues" evidence="1">
    <location>
        <begin position="238"/>
        <end position="255"/>
    </location>
</feature>
<feature type="compositionally biased region" description="Low complexity" evidence="1">
    <location>
        <begin position="69"/>
        <end position="83"/>
    </location>
</feature>
<evidence type="ECO:0000313" key="3">
    <source>
        <dbReference type="EMBL" id="KAJ4966093.1"/>
    </source>
</evidence>
<feature type="compositionally biased region" description="Polar residues" evidence="1">
    <location>
        <begin position="218"/>
        <end position="229"/>
    </location>
</feature>
<evidence type="ECO:0000313" key="4">
    <source>
        <dbReference type="Proteomes" id="UP001141806"/>
    </source>
</evidence>
<gene>
    <name evidence="3" type="ORF">NE237_017942</name>
</gene>
<feature type="compositionally biased region" description="Pro residues" evidence="1">
    <location>
        <begin position="113"/>
        <end position="123"/>
    </location>
</feature>